<dbReference type="Gene3D" id="3.40.50.2300">
    <property type="match status" value="1"/>
</dbReference>
<dbReference type="PANTHER" id="PTHR44591">
    <property type="entry name" value="STRESS RESPONSE REGULATOR PROTEIN 1"/>
    <property type="match status" value="1"/>
</dbReference>
<dbReference type="SMART" id="SM00448">
    <property type="entry name" value="REC"/>
    <property type="match status" value="1"/>
</dbReference>
<feature type="modified residue" description="4-aspartylphosphate" evidence="2">
    <location>
        <position position="54"/>
    </location>
</feature>
<dbReference type="SUPFAM" id="SSF52172">
    <property type="entry name" value="CheY-like"/>
    <property type="match status" value="1"/>
</dbReference>
<name>A0AB38YIA6_9GAMM</name>
<feature type="domain" description="Response regulatory" evidence="3">
    <location>
        <begin position="5"/>
        <end position="120"/>
    </location>
</feature>
<accession>A0AB38YIA6</accession>
<organism evidence="4">
    <name type="scientific">Salinispirillum sp. LH 10-3-1</name>
    <dbReference type="NCBI Taxonomy" id="2952525"/>
    <lineage>
        <taxon>Bacteria</taxon>
        <taxon>Pseudomonadati</taxon>
        <taxon>Pseudomonadota</taxon>
        <taxon>Gammaproteobacteria</taxon>
        <taxon>Oceanospirillales</taxon>
        <taxon>Saccharospirillaceae</taxon>
        <taxon>Salinispirillum</taxon>
    </lineage>
</organism>
<dbReference type="PANTHER" id="PTHR44591:SF19">
    <property type="entry name" value="TWO-COMPONENT RESPONSE REGULATOR-RELATED"/>
    <property type="match status" value="1"/>
</dbReference>
<dbReference type="InterPro" id="IPR001789">
    <property type="entry name" value="Sig_transdc_resp-reg_receiver"/>
</dbReference>
<dbReference type="InterPro" id="IPR011006">
    <property type="entry name" value="CheY-like_superfamily"/>
</dbReference>
<dbReference type="GO" id="GO:0000160">
    <property type="term" value="P:phosphorelay signal transduction system"/>
    <property type="evidence" value="ECO:0007669"/>
    <property type="project" value="InterPro"/>
</dbReference>
<protein>
    <submittedName>
        <fullName evidence="4">Response regulator</fullName>
    </submittedName>
</protein>
<dbReference type="InterPro" id="IPR050595">
    <property type="entry name" value="Bact_response_regulator"/>
</dbReference>
<gene>
    <name evidence="4" type="ORF">NFC81_04330</name>
</gene>
<dbReference type="CDD" id="cd17569">
    <property type="entry name" value="REC_HupR-like"/>
    <property type="match status" value="1"/>
</dbReference>
<sequence>MKNPGVLVVDDDPATLRAIMRLLHSQPFASFSASEGATALSLLEQENIGVILSDQRMPGLSGNDLLRVARSRHPLVTRIILSGYHEAEAAVTAVNEAHVYKILFKPWDDDHLLATIHQGLELYTLQTRHQDLAQELKDVNQALMERIDQKNRALHANSRTLIATQSILDALPVGILHIGEDGRIVESNALAAEWISDGHAIAGMKARTILPEGLLDLPLGDGVHCVIGTMPCFAMRTHTTSTNEVPTHLLTLIPQKITQ</sequence>
<reference evidence="4" key="1">
    <citation type="submission" date="2022-07" db="EMBL/GenBank/DDBJ databases">
        <title>Complete genome sequence of Salinispirillum sp. LH10-3-1 capable of multiple carbohydrate inversion isolated from a soda lake.</title>
        <authorList>
            <person name="Liu J."/>
            <person name="Zhai Y."/>
            <person name="Zhang H."/>
            <person name="Yang H."/>
            <person name="Qu J."/>
            <person name="Li J."/>
        </authorList>
    </citation>
    <scope>NUCLEOTIDE SEQUENCE</scope>
    <source>
        <strain evidence="4">LH 10-3-1</strain>
    </source>
</reference>
<dbReference type="PROSITE" id="PS50110">
    <property type="entry name" value="RESPONSE_REGULATORY"/>
    <property type="match status" value="1"/>
</dbReference>
<evidence type="ECO:0000256" key="2">
    <source>
        <dbReference type="PROSITE-ProRule" id="PRU00169"/>
    </source>
</evidence>
<dbReference type="RefSeq" id="WP_304996308.1">
    <property type="nucleotide sequence ID" value="NZ_CP101717.1"/>
</dbReference>
<dbReference type="Pfam" id="PF00072">
    <property type="entry name" value="Response_reg"/>
    <property type="match status" value="1"/>
</dbReference>
<dbReference type="EMBL" id="CP101717">
    <property type="protein sequence ID" value="WLD59016.1"/>
    <property type="molecule type" value="Genomic_DNA"/>
</dbReference>
<evidence type="ECO:0000256" key="1">
    <source>
        <dbReference type="ARBA" id="ARBA00022553"/>
    </source>
</evidence>
<evidence type="ECO:0000313" key="4">
    <source>
        <dbReference type="EMBL" id="WLD59016.1"/>
    </source>
</evidence>
<proteinExistence type="predicted"/>
<dbReference type="AlphaFoldDB" id="A0AB38YIA6"/>
<keyword evidence="1 2" id="KW-0597">Phosphoprotein</keyword>
<evidence type="ECO:0000259" key="3">
    <source>
        <dbReference type="PROSITE" id="PS50110"/>
    </source>
</evidence>